<protein>
    <submittedName>
        <fullName evidence="1">Uncharacterized protein</fullName>
    </submittedName>
</protein>
<comment type="caution">
    <text evidence="1">The sequence shown here is derived from an EMBL/GenBank/DDBJ whole genome shotgun (WGS) entry which is preliminary data.</text>
</comment>
<organism evidence="1 2">
    <name type="scientific">Scopulibacillus daqui</name>
    <dbReference type="NCBI Taxonomy" id="1469162"/>
    <lineage>
        <taxon>Bacteria</taxon>
        <taxon>Bacillati</taxon>
        <taxon>Bacillota</taxon>
        <taxon>Bacilli</taxon>
        <taxon>Bacillales</taxon>
        <taxon>Sporolactobacillaceae</taxon>
        <taxon>Scopulibacillus</taxon>
    </lineage>
</organism>
<reference evidence="1 2" key="1">
    <citation type="submission" date="2021-01" db="EMBL/GenBank/DDBJ databases">
        <title>Genomic Encyclopedia of Type Strains, Phase IV (KMG-IV): sequencing the most valuable type-strain genomes for metagenomic binning, comparative biology and taxonomic classification.</title>
        <authorList>
            <person name="Goeker M."/>
        </authorList>
    </citation>
    <scope>NUCLEOTIDE SEQUENCE [LARGE SCALE GENOMIC DNA]</scope>
    <source>
        <strain evidence="1 2">DSM 28236</strain>
    </source>
</reference>
<name>A0ABS2Q3F2_9BACL</name>
<accession>A0ABS2Q3F2</accession>
<dbReference type="Proteomes" id="UP000808914">
    <property type="component" value="Unassembled WGS sequence"/>
</dbReference>
<gene>
    <name evidence="1" type="ORF">JOD45_002430</name>
</gene>
<evidence type="ECO:0000313" key="1">
    <source>
        <dbReference type="EMBL" id="MBM7646204.1"/>
    </source>
</evidence>
<dbReference type="EMBL" id="JAFBER010000017">
    <property type="protein sequence ID" value="MBM7646204.1"/>
    <property type="molecule type" value="Genomic_DNA"/>
</dbReference>
<keyword evidence="2" id="KW-1185">Reference proteome</keyword>
<sequence length="30" mass="3419">MPLSFIFHLNGDLKMFKIHSKQCTLNKLGG</sequence>
<proteinExistence type="predicted"/>
<evidence type="ECO:0000313" key="2">
    <source>
        <dbReference type="Proteomes" id="UP000808914"/>
    </source>
</evidence>